<gene>
    <name evidence="1" type="ORF">JFN90_10985</name>
</gene>
<evidence type="ECO:0000313" key="2">
    <source>
        <dbReference type="Proteomes" id="UP000641025"/>
    </source>
</evidence>
<accession>A0ABS0YRT4</accession>
<dbReference type="InterPro" id="IPR010994">
    <property type="entry name" value="RuvA_2-like"/>
</dbReference>
<dbReference type="Pfam" id="PF12836">
    <property type="entry name" value="HHH_3"/>
    <property type="match status" value="1"/>
</dbReference>
<dbReference type="RefSeq" id="WP_199395163.1">
    <property type="nucleotide sequence ID" value="NZ_JAEMHK010000007.1"/>
</dbReference>
<dbReference type="InterPro" id="IPR051675">
    <property type="entry name" value="Endo/Exo/Phosphatase_dom_1"/>
</dbReference>
<evidence type="ECO:0000313" key="1">
    <source>
        <dbReference type="EMBL" id="MBJ6800659.1"/>
    </source>
</evidence>
<protein>
    <submittedName>
        <fullName evidence="1">Helix-hairpin-helix domain-containing protein</fullName>
    </submittedName>
</protein>
<name>A0ABS0YRT4_9BACT</name>
<sequence length="185" mass="19538">MMPRGQRLALWCLALLLTLTLYMKGRSPAHQAGGAAFSRYTGQGITVRLAGKLRHPGVYRLPPGTDVATAIKMTVPAGEETASVTGPATRKLASGDVVTLGGSSGGKGVISVTKMGAKERMLLKIPLHPDLLQEEEWDLLPGIGPALSRRIVADRQENGAFGAVDGLLRVPGIEAGKLAAIRKYF</sequence>
<dbReference type="PANTHER" id="PTHR21180">
    <property type="entry name" value="ENDONUCLEASE/EXONUCLEASE/PHOSPHATASE FAMILY DOMAIN-CONTAINING PROTEIN 1"/>
    <property type="match status" value="1"/>
</dbReference>
<keyword evidence="2" id="KW-1185">Reference proteome</keyword>
<dbReference type="SUPFAM" id="SSF47781">
    <property type="entry name" value="RuvA domain 2-like"/>
    <property type="match status" value="1"/>
</dbReference>
<comment type="caution">
    <text evidence="1">The sequence shown here is derived from an EMBL/GenBank/DDBJ whole genome shotgun (WGS) entry which is preliminary data.</text>
</comment>
<dbReference type="Gene3D" id="1.10.150.320">
    <property type="entry name" value="Photosystem II 12 kDa extrinsic protein"/>
    <property type="match status" value="1"/>
</dbReference>
<dbReference type="PANTHER" id="PTHR21180:SF32">
    <property type="entry name" value="ENDONUCLEASE_EXONUCLEASE_PHOSPHATASE FAMILY DOMAIN-CONTAINING PROTEIN 1"/>
    <property type="match status" value="1"/>
</dbReference>
<dbReference type="EMBL" id="JAEMHK010000007">
    <property type="protein sequence ID" value="MBJ6800659.1"/>
    <property type="molecule type" value="Genomic_DNA"/>
</dbReference>
<dbReference type="Proteomes" id="UP000641025">
    <property type="component" value="Unassembled WGS sequence"/>
</dbReference>
<proteinExistence type="predicted"/>
<reference evidence="1 2" key="1">
    <citation type="submission" date="2020-12" db="EMBL/GenBank/DDBJ databases">
        <title>Geomonas sp. Red259, isolated from paddy soil.</title>
        <authorList>
            <person name="Xu Z."/>
            <person name="Zhang Z."/>
            <person name="Masuda Y."/>
            <person name="Itoh H."/>
            <person name="Senoo K."/>
        </authorList>
    </citation>
    <scope>NUCLEOTIDE SEQUENCE [LARGE SCALE GENOMIC DNA]</scope>
    <source>
        <strain evidence="1 2">Red259</strain>
    </source>
</reference>
<organism evidence="1 2">
    <name type="scientific">Geomonas propionica</name>
    <dbReference type="NCBI Taxonomy" id="2798582"/>
    <lineage>
        <taxon>Bacteria</taxon>
        <taxon>Pseudomonadati</taxon>
        <taxon>Thermodesulfobacteriota</taxon>
        <taxon>Desulfuromonadia</taxon>
        <taxon>Geobacterales</taxon>
        <taxon>Geobacteraceae</taxon>
        <taxon>Geomonas</taxon>
    </lineage>
</organism>